<name>A0A0D2J6A2_9BACT</name>
<sequence>MSFEPCALPRSAFKAGAVVRRYLIKYLLDYYQLTGLGQNPAGKL</sequence>
<dbReference type="AlphaFoldDB" id="A0A0D2J6A2"/>
<dbReference type="EMBL" id="AZAC01000067">
    <property type="protein sequence ID" value="KIX11231.1"/>
    <property type="molecule type" value="Genomic_DNA"/>
</dbReference>
<dbReference type="InParanoid" id="A0A0D2J6A2"/>
<keyword evidence="2" id="KW-1185">Reference proteome</keyword>
<protein>
    <submittedName>
        <fullName evidence="1">Uncharacterized protein</fullName>
    </submittedName>
</protein>
<evidence type="ECO:0000313" key="1">
    <source>
        <dbReference type="EMBL" id="KIX11231.1"/>
    </source>
</evidence>
<reference evidence="1 2" key="1">
    <citation type="submission" date="2013-11" db="EMBL/GenBank/DDBJ databases">
        <title>Metagenomic analysis of a methanogenic consortium involved in long chain n-alkane degradation.</title>
        <authorList>
            <person name="Davidova I.A."/>
            <person name="Callaghan A.V."/>
            <person name="Wawrik B."/>
            <person name="Pruitt S."/>
            <person name="Marks C."/>
            <person name="Duncan K.E."/>
            <person name="Suflita J.M."/>
        </authorList>
    </citation>
    <scope>NUCLEOTIDE SEQUENCE [LARGE SCALE GENOMIC DNA]</scope>
    <source>
        <strain evidence="1 2">SPR</strain>
    </source>
</reference>
<proteinExistence type="predicted"/>
<evidence type="ECO:0000313" key="2">
    <source>
        <dbReference type="Proteomes" id="UP000032233"/>
    </source>
</evidence>
<comment type="caution">
    <text evidence="1">The sequence shown here is derived from an EMBL/GenBank/DDBJ whole genome shotgun (WGS) entry which is preliminary data.</text>
</comment>
<accession>A0A0D2J6A2</accession>
<organism evidence="1 2">
    <name type="scientific">Dethiosulfatarculus sandiegensis</name>
    <dbReference type="NCBI Taxonomy" id="1429043"/>
    <lineage>
        <taxon>Bacteria</taxon>
        <taxon>Pseudomonadati</taxon>
        <taxon>Thermodesulfobacteriota</taxon>
        <taxon>Desulfarculia</taxon>
        <taxon>Desulfarculales</taxon>
        <taxon>Desulfarculaceae</taxon>
        <taxon>Dethiosulfatarculus</taxon>
    </lineage>
</organism>
<dbReference type="STRING" id="1429043.X474_25645"/>
<dbReference type="Proteomes" id="UP000032233">
    <property type="component" value="Unassembled WGS sequence"/>
</dbReference>
<gene>
    <name evidence="1" type="ORF">X474_25645</name>
</gene>